<name>A0A5E4PUN2_9NEOP</name>
<reference evidence="2 3" key="1">
    <citation type="submission" date="2017-07" db="EMBL/GenBank/DDBJ databases">
        <authorList>
            <person name="Talla V."/>
            <person name="Backstrom N."/>
        </authorList>
    </citation>
    <scope>NUCLEOTIDE SEQUENCE [LARGE SCALE GENOMIC DNA]</scope>
</reference>
<sequence length="1379" mass="158175">MEVDSKVFASNILRANNNLQNNLYDLLEIEPAQPVPESTTIIDVTCSFVPKNDKYYVPKKKLKLKVKTVRQIREMFEKDVYTYLPGDLEKQRNILFRKIRCGSSREDNTKKMVINMLSNGSPIPRDIWQMMMNLNPLGQKHVTQYVRWNGRNVQICGSRGGTNEFLCKFDIGNLKYRSNKRIQKRHLGFPKKNLLRDSLIVNFKPGPLSKKKYLDNSFQKFQFGSAITAKLPMPVLDIEPILGVSLDPVMNKFVCKNFMQDTNGKISDKWAEFATCTLGEQTKGGKINQKHKDCITFNLDYACHQNNVLARRNTAYNESFVENNVTPSNNCPDDLLILSEVKTMLKKIIDSVEISLNQNNMFLPSDDAIIDTESKHTNLNNISTKEKNKKRCYGELERLDVTVIKLTQPGEILNTTYNINCQKPHCLLGCICESLDFGFKLRSHCGQIQCMFQCQCKFSKIVESLSDGSKHIMDDLIHLDNNNKLGLAKEEQKFRQTVILSGDKSMFIKSQRRELKPCKRYEDFYTNKKITNVEEKLEKKITITVPKLSLDNVEPWCMIHNLYKCFCKGKFTECAMSKEEEILAADSCILNIDLNELSNLKNHELELSKPMKTCENSRVGELASKLCLLTETEDNEWSTCARVRTYYRLFSPSYYAVTNRKIAEMEKNDKSLQKKLLRVQGLQIDNKDCTKYTGCEDNQQEININNIENDMDEDLSTDVVAYNMIGSLKNIKDTFPKPSPASTNLFKDPKVVAWLGAAYKQYKEQMKQGIIKTSLEPPQLDKPALLPWDFILNRYREKKNLFLISKVKPYRTFIAVSTKHPFFNNCMNINDINISELQNYPNTVRNLLTNETELKDSFCILFGLSYCWELIASLTYNRHKRNALYRNDDSITTESEESCSSAAIHVSRVSEKTVRLSSQMSRINLNDPQFGIYAIPNMMEQNVFIGPYEKDEPLGVETIKLTSVQCTNKTRGVWITVDKVDNVKIIDQPLSLLPANLITQETIPLESDAPYKTIEIKTSGTSSCAQSSIANRPIDPKIVKPIKIQRSSTFYPTSFLSLQTSKSQELDTVSLKHSQIKSHINIQQIITDKSRSLKSNKTRSSLNKPVAEIAPQVKTVLESESPQLRPSSSRMEKGMFILKPEEINRKSFFEEQSQSLLKNDDLAMDIENFLVNSDVCKPPESDICIISDDDDDVKDVWVQSKNIQKLGWIPAKQREDGSLSFKFPGFQFTQFYTEEEAFNKISLVFTRKVYVPKNINFEWEVVQSRGELLNKNALQSSDLCPDLIMTSRGLKHKSDVINCLKRKQKLEEPEKNTSTEMEKRLKIMDDLDDFSNLLEEESNFLLNKTVNSDTNLINALSVVEGHRRREMSERLSTLLSDST</sequence>
<keyword evidence="3" id="KW-1185">Reference proteome</keyword>
<accession>A0A5E4PUN2</accession>
<gene>
    <name evidence="2" type="ORF">LSINAPIS_LOCUS2345</name>
</gene>
<dbReference type="EMBL" id="FZQP02000460">
    <property type="protein sequence ID" value="VVC89141.1"/>
    <property type="molecule type" value="Genomic_DNA"/>
</dbReference>
<dbReference type="Pfam" id="PF16059">
    <property type="entry name" value="MGA_dom"/>
    <property type="match status" value="1"/>
</dbReference>
<organism evidence="2 3">
    <name type="scientific">Leptidea sinapis</name>
    <dbReference type="NCBI Taxonomy" id="189913"/>
    <lineage>
        <taxon>Eukaryota</taxon>
        <taxon>Metazoa</taxon>
        <taxon>Ecdysozoa</taxon>
        <taxon>Arthropoda</taxon>
        <taxon>Hexapoda</taxon>
        <taxon>Insecta</taxon>
        <taxon>Pterygota</taxon>
        <taxon>Neoptera</taxon>
        <taxon>Endopterygota</taxon>
        <taxon>Lepidoptera</taxon>
        <taxon>Glossata</taxon>
        <taxon>Ditrysia</taxon>
        <taxon>Papilionoidea</taxon>
        <taxon>Pieridae</taxon>
        <taxon>Dismorphiinae</taxon>
        <taxon>Leptidea</taxon>
    </lineage>
</organism>
<feature type="domain" description="MGA conserved" evidence="1">
    <location>
        <begin position="418"/>
        <end position="459"/>
    </location>
</feature>
<dbReference type="InterPro" id="IPR032060">
    <property type="entry name" value="MGA_dom"/>
</dbReference>
<dbReference type="Proteomes" id="UP000324832">
    <property type="component" value="Unassembled WGS sequence"/>
</dbReference>
<proteinExistence type="predicted"/>
<protein>
    <recommendedName>
        <fullName evidence="1">MGA conserved domain-containing protein</fullName>
    </recommendedName>
</protein>
<evidence type="ECO:0000313" key="3">
    <source>
        <dbReference type="Proteomes" id="UP000324832"/>
    </source>
</evidence>
<evidence type="ECO:0000313" key="2">
    <source>
        <dbReference type="EMBL" id="VVC89141.1"/>
    </source>
</evidence>
<evidence type="ECO:0000259" key="1">
    <source>
        <dbReference type="Pfam" id="PF16059"/>
    </source>
</evidence>